<dbReference type="Pfam" id="PF03732">
    <property type="entry name" value="Retrotrans_gag"/>
    <property type="match status" value="1"/>
</dbReference>
<dbReference type="Proteomes" id="UP001151760">
    <property type="component" value="Unassembled WGS sequence"/>
</dbReference>
<name>A0ABQ4ZSB2_9ASTR</name>
<feature type="region of interest" description="Disordered" evidence="1">
    <location>
        <begin position="142"/>
        <end position="173"/>
    </location>
</feature>
<reference evidence="3" key="2">
    <citation type="submission" date="2022-01" db="EMBL/GenBank/DDBJ databases">
        <authorList>
            <person name="Yamashiro T."/>
            <person name="Shiraishi A."/>
            <person name="Satake H."/>
            <person name="Nakayama K."/>
        </authorList>
    </citation>
    <scope>NUCLEOTIDE SEQUENCE</scope>
</reference>
<organism evidence="3 4">
    <name type="scientific">Tanacetum coccineum</name>
    <dbReference type="NCBI Taxonomy" id="301880"/>
    <lineage>
        <taxon>Eukaryota</taxon>
        <taxon>Viridiplantae</taxon>
        <taxon>Streptophyta</taxon>
        <taxon>Embryophyta</taxon>
        <taxon>Tracheophyta</taxon>
        <taxon>Spermatophyta</taxon>
        <taxon>Magnoliopsida</taxon>
        <taxon>eudicotyledons</taxon>
        <taxon>Gunneridae</taxon>
        <taxon>Pentapetalae</taxon>
        <taxon>asterids</taxon>
        <taxon>campanulids</taxon>
        <taxon>Asterales</taxon>
        <taxon>Asteraceae</taxon>
        <taxon>Asteroideae</taxon>
        <taxon>Anthemideae</taxon>
        <taxon>Anthemidinae</taxon>
        <taxon>Tanacetum</taxon>
    </lineage>
</organism>
<keyword evidence="4" id="KW-1185">Reference proteome</keyword>
<evidence type="ECO:0000313" key="3">
    <source>
        <dbReference type="EMBL" id="GJS92336.1"/>
    </source>
</evidence>
<dbReference type="PANTHER" id="PTHR33223:SF11">
    <property type="entry name" value="ELEMENT PROTEIN, PUTATIVE-RELATED"/>
    <property type="match status" value="1"/>
</dbReference>
<feature type="compositionally biased region" description="Basic residues" evidence="1">
    <location>
        <begin position="72"/>
        <end position="83"/>
    </location>
</feature>
<evidence type="ECO:0000256" key="1">
    <source>
        <dbReference type="SAM" id="MobiDB-lite"/>
    </source>
</evidence>
<comment type="caution">
    <text evidence="3">The sequence shown here is derived from an EMBL/GenBank/DDBJ whole genome shotgun (WGS) entry which is preliminary data.</text>
</comment>
<evidence type="ECO:0000259" key="2">
    <source>
        <dbReference type="Pfam" id="PF03732"/>
    </source>
</evidence>
<gene>
    <name evidence="3" type="ORF">Tco_0774972</name>
</gene>
<keyword evidence="3" id="KW-0808">Transferase</keyword>
<feature type="domain" description="Retrotransposon gag" evidence="2">
    <location>
        <begin position="191"/>
        <end position="281"/>
    </location>
</feature>
<proteinExistence type="predicted"/>
<reference evidence="3" key="1">
    <citation type="journal article" date="2022" name="Int. J. Mol. Sci.">
        <title>Draft Genome of Tanacetum Coccineum: Genomic Comparison of Closely Related Tanacetum-Family Plants.</title>
        <authorList>
            <person name="Yamashiro T."/>
            <person name="Shiraishi A."/>
            <person name="Nakayama K."/>
            <person name="Satake H."/>
        </authorList>
    </citation>
    <scope>NUCLEOTIDE SEQUENCE</scope>
</reference>
<feature type="region of interest" description="Disordered" evidence="1">
    <location>
        <begin position="64"/>
        <end position="90"/>
    </location>
</feature>
<dbReference type="PANTHER" id="PTHR33223">
    <property type="entry name" value="CCHC-TYPE DOMAIN-CONTAINING PROTEIN"/>
    <property type="match status" value="1"/>
</dbReference>
<sequence>MSNPEQSAPSQPTSAVWNTVRRGKEPVLQDRGGPASDAALREYFDKNYNQLLPIIAEKTSWYSDSRTMSTKEHKKRYRSRRSLSPRPNTSVFSIIRRKRSRSPMQKLREKEGGVFKWLGNREKSVSAHLDSRNQRSYSRYTEAFSESEDNGDGHWKSRSKKKEISREEDDLSQPWAAAKTERWDMLTWCHMFNSMLTGNARAWFDDLMVESIDSYDDLKKAFLENNLQQKKYIKDPIELHNIKQRDEESTEDFLRRYKLESKDVKGAPECMRISRFMHGITNPELIKRLHDKIPKTVNEMMRVTTSFLRGEVAASNHERKKSFPPWKQQEGTQRQNFKKGGFWNQQRSDRKQD</sequence>
<feature type="region of interest" description="Disordered" evidence="1">
    <location>
        <begin position="1"/>
        <end position="34"/>
    </location>
</feature>
<protein>
    <submittedName>
        <fullName evidence="3">Reverse transcriptase domain-containing protein</fullName>
    </submittedName>
</protein>
<keyword evidence="3" id="KW-0695">RNA-directed DNA polymerase</keyword>
<dbReference type="GO" id="GO:0003964">
    <property type="term" value="F:RNA-directed DNA polymerase activity"/>
    <property type="evidence" value="ECO:0007669"/>
    <property type="project" value="UniProtKB-KW"/>
</dbReference>
<feature type="region of interest" description="Disordered" evidence="1">
    <location>
        <begin position="314"/>
        <end position="353"/>
    </location>
</feature>
<keyword evidence="3" id="KW-0548">Nucleotidyltransferase</keyword>
<feature type="compositionally biased region" description="Polar residues" evidence="1">
    <location>
        <begin position="1"/>
        <end position="17"/>
    </location>
</feature>
<accession>A0ABQ4ZSB2</accession>
<evidence type="ECO:0000313" key="4">
    <source>
        <dbReference type="Proteomes" id="UP001151760"/>
    </source>
</evidence>
<dbReference type="InterPro" id="IPR005162">
    <property type="entry name" value="Retrotrans_gag_dom"/>
</dbReference>
<dbReference type="EMBL" id="BQNB010011574">
    <property type="protein sequence ID" value="GJS92336.1"/>
    <property type="molecule type" value="Genomic_DNA"/>
</dbReference>